<name>A0A5R8KEA9_9BACT</name>
<evidence type="ECO:0000313" key="2">
    <source>
        <dbReference type="EMBL" id="TLD69929.1"/>
    </source>
</evidence>
<evidence type="ECO:0000313" key="3">
    <source>
        <dbReference type="Proteomes" id="UP000306196"/>
    </source>
</evidence>
<accession>A0A5R8KEA9</accession>
<dbReference type="Pfam" id="PF14534">
    <property type="entry name" value="DUF4440"/>
    <property type="match status" value="1"/>
</dbReference>
<protein>
    <submittedName>
        <fullName evidence="2">Nuclear transport factor 2 family protein</fullName>
    </submittedName>
</protein>
<feature type="domain" description="DUF4440" evidence="1">
    <location>
        <begin position="40"/>
        <end position="145"/>
    </location>
</feature>
<sequence length="161" mass="17929">MKLNSFIYTAPLLSLICWFGLVTLHAESEPIVDELTSALLTADKERVDATLTADEARLNAILSDDLHYAHSSGVVDDKKVFVEALASKKSQYVTYAYRTQNFSYPAPGIALMTGQVDLKVKNAKGLNDMTLSYLAVWRLENGQWRFLAWQSCKLPGLEAKP</sequence>
<dbReference type="SUPFAM" id="SSF54427">
    <property type="entry name" value="NTF2-like"/>
    <property type="match status" value="1"/>
</dbReference>
<dbReference type="EMBL" id="VAUV01000010">
    <property type="protein sequence ID" value="TLD69929.1"/>
    <property type="molecule type" value="Genomic_DNA"/>
</dbReference>
<dbReference type="Gene3D" id="3.10.450.50">
    <property type="match status" value="1"/>
</dbReference>
<dbReference type="Proteomes" id="UP000306196">
    <property type="component" value="Unassembled WGS sequence"/>
</dbReference>
<keyword evidence="3" id="KW-1185">Reference proteome</keyword>
<dbReference type="InterPro" id="IPR027843">
    <property type="entry name" value="DUF4440"/>
</dbReference>
<dbReference type="OrthoDB" id="8018097at2"/>
<dbReference type="AlphaFoldDB" id="A0A5R8KEA9"/>
<dbReference type="RefSeq" id="WP_138086984.1">
    <property type="nucleotide sequence ID" value="NZ_VAUV01000010.1"/>
</dbReference>
<gene>
    <name evidence="2" type="ORF">FEM03_14445</name>
</gene>
<organism evidence="2 3">
    <name type="scientific">Phragmitibacter flavus</name>
    <dbReference type="NCBI Taxonomy" id="2576071"/>
    <lineage>
        <taxon>Bacteria</taxon>
        <taxon>Pseudomonadati</taxon>
        <taxon>Verrucomicrobiota</taxon>
        <taxon>Verrucomicrobiia</taxon>
        <taxon>Verrucomicrobiales</taxon>
        <taxon>Verrucomicrobiaceae</taxon>
        <taxon>Phragmitibacter</taxon>
    </lineage>
</organism>
<evidence type="ECO:0000259" key="1">
    <source>
        <dbReference type="Pfam" id="PF14534"/>
    </source>
</evidence>
<reference evidence="2 3" key="1">
    <citation type="submission" date="2019-05" db="EMBL/GenBank/DDBJ databases">
        <title>Verrucobacter flavum gen. nov., sp. nov. a new member of the family Verrucomicrobiaceae.</title>
        <authorList>
            <person name="Szuroczki S."/>
            <person name="Abbaszade G."/>
            <person name="Szabo A."/>
            <person name="Felfoldi T."/>
            <person name="Schumann P."/>
            <person name="Boka K."/>
            <person name="Keki Z."/>
            <person name="Toumi M."/>
            <person name="Toth E."/>
        </authorList>
    </citation>
    <scope>NUCLEOTIDE SEQUENCE [LARGE SCALE GENOMIC DNA]</scope>
    <source>
        <strain evidence="2 3">MG-N-17</strain>
    </source>
</reference>
<comment type="caution">
    <text evidence="2">The sequence shown here is derived from an EMBL/GenBank/DDBJ whole genome shotgun (WGS) entry which is preliminary data.</text>
</comment>
<dbReference type="InterPro" id="IPR032710">
    <property type="entry name" value="NTF2-like_dom_sf"/>
</dbReference>
<proteinExistence type="predicted"/>